<feature type="region of interest" description="Disordered" evidence="1">
    <location>
        <begin position="1"/>
        <end position="20"/>
    </location>
</feature>
<name>A0A9D4Z5W4_ADICA</name>
<evidence type="ECO:0000313" key="4">
    <source>
        <dbReference type="EMBL" id="KAI5063593.1"/>
    </source>
</evidence>
<sequence length="261" mass="28699">MSGLSLAVGPRDGRTPTQAEQSLTAGLMGSMRTIELQLVAFIVVFSASGLVPLSDILFPVFVTGYLAVLSKFVFPSRHKEGGRMEVFHGSRNFQLYVMLGTGIGLFLPLAYVLGGFARGDRNAVKACTPQLFLLSAQILSENLVSNLGVWSPPVRAFLAAIYNTRRIFSLAHWVDIHYNSKPLPSEAMFKDHAWIWFGRSLAVANLIYFNINMFCFIIPRFIPRAFQRYYEAKLSATPASTSGTSETGKGATTSATEKKSK</sequence>
<comment type="caution">
    <text evidence="4">The sequence shown here is derived from an EMBL/GenBank/DDBJ whole genome shotgun (WGS) entry which is preliminary data.</text>
</comment>
<keyword evidence="2" id="KW-0812">Transmembrane</keyword>
<organism evidence="4 5">
    <name type="scientific">Adiantum capillus-veneris</name>
    <name type="common">Maidenhair fern</name>
    <dbReference type="NCBI Taxonomy" id="13818"/>
    <lineage>
        <taxon>Eukaryota</taxon>
        <taxon>Viridiplantae</taxon>
        <taxon>Streptophyta</taxon>
        <taxon>Embryophyta</taxon>
        <taxon>Tracheophyta</taxon>
        <taxon>Polypodiopsida</taxon>
        <taxon>Polypodiidae</taxon>
        <taxon>Polypodiales</taxon>
        <taxon>Pteridineae</taxon>
        <taxon>Pteridaceae</taxon>
        <taxon>Vittarioideae</taxon>
        <taxon>Adiantum</taxon>
    </lineage>
</organism>
<keyword evidence="2" id="KW-1133">Transmembrane helix</keyword>
<dbReference type="EMBL" id="JABFUD020000021">
    <property type="protein sequence ID" value="KAI5063593.1"/>
    <property type="molecule type" value="Genomic_DNA"/>
</dbReference>
<evidence type="ECO:0000259" key="3">
    <source>
        <dbReference type="Pfam" id="PF24867"/>
    </source>
</evidence>
<feature type="transmembrane region" description="Helical" evidence="2">
    <location>
        <begin position="193"/>
        <end position="218"/>
    </location>
</feature>
<dbReference type="Proteomes" id="UP000886520">
    <property type="component" value="Chromosome 21"/>
</dbReference>
<accession>A0A9D4Z5W4</accession>
<dbReference type="PANTHER" id="PTHR33829">
    <property type="entry name" value="OSJNBA0044M19.10 PROTEIN"/>
    <property type="match status" value="1"/>
</dbReference>
<reference evidence="4" key="1">
    <citation type="submission" date="2021-01" db="EMBL/GenBank/DDBJ databases">
        <title>Adiantum capillus-veneris genome.</title>
        <authorList>
            <person name="Fang Y."/>
            <person name="Liao Q."/>
        </authorList>
    </citation>
    <scope>NUCLEOTIDE SEQUENCE</scope>
    <source>
        <strain evidence="4">H3</strain>
        <tissue evidence="4">Leaf</tissue>
    </source>
</reference>
<feature type="domain" description="DUF7733" evidence="3">
    <location>
        <begin position="31"/>
        <end position="230"/>
    </location>
</feature>
<dbReference type="OrthoDB" id="2020376at2759"/>
<keyword evidence="5" id="KW-1185">Reference proteome</keyword>
<dbReference type="PANTHER" id="PTHR33829:SF2">
    <property type="entry name" value="OS04G0386700 PROTEIN"/>
    <property type="match status" value="1"/>
</dbReference>
<keyword evidence="2" id="KW-0472">Membrane</keyword>
<evidence type="ECO:0000256" key="1">
    <source>
        <dbReference type="SAM" id="MobiDB-lite"/>
    </source>
</evidence>
<feature type="transmembrane region" description="Helical" evidence="2">
    <location>
        <begin position="95"/>
        <end position="114"/>
    </location>
</feature>
<feature type="region of interest" description="Disordered" evidence="1">
    <location>
        <begin position="238"/>
        <end position="261"/>
    </location>
</feature>
<feature type="transmembrane region" description="Helical" evidence="2">
    <location>
        <begin position="56"/>
        <end position="74"/>
    </location>
</feature>
<evidence type="ECO:0000313" key="5">
    <source>
        <dbReference type="Proteomes" id="UP000886520"/>
    </source>
</evidence>
<proteinExistence type="predicted"/>
<dbReference type="InterPro" id="IPR056635">
    <property type="entry name" value="DUF7733"/>
</dbReference>
<dbReference type="Pfam" id="PF24867">
    <property type="entry name" value="DUF7733"/>
    <property type="match status" value="1"/>
</dbReference>
<feature type="compositionally biased region" description="Polar residues" evidence="1">
    <location>
        <begin position="238"/>
        <end position="255"/>
    </location>
</feature>
<gene>
    <name evidence="4" type="ORF">GOP47_0022140</name>
</gene>
<protein>
    <recommendedName>
        <fullName evidence="3">DUF7733 domain-containing protein</fullName>
    </recommendedName>
</protein>
<dbReference type="AlphaFoldDB" id="A0A9D4Z5W4"/>
<evidence type="ECO:0000256" key="2">
    <source>
        <dbReference type="SAM" id="Phobius"/>
    </source>
</evidence>